<protein>
    <recommendedName>
        <fullName evidence="6">Leucine rich repeat (LRR) protein</fullName>
    </recommendedName>
</protein>
<feature type="chain" id="PRO_5020913796" description="Leucine rich repeat (LRR) protein" evidence="3">
    <location>
        <begin position="22"/>
        <end position="549"/>
    </location>
</feature>
<evidence type="ECO:0000256" key="3">
    <source>
        <dbReference type="SAM" id="SignalP"/>
    </source>
</evidence>
<keyword evidence="5" id="KW-1185">Reference proteome</keyword>
<dbReference type="InterPro" id="IPR032675">
    <property type="entry name" value="LRR_dom_sf"/>
</dbReference>
<comment type="caution">
    <text evidence="4">The sequence shown here is derived from an EMBL/GenBank/DDBJ whole genome shotgun (WGS) entry which is preliminary data.</text>
</comment>
<dbReference type="PANTHER" id="PTHR46652:SF3">
    <property type="entry name" value="LEUCINE-RICH REPEAT-CONTAINING PROTEIN 9"/>
    <property type="match status" value="1"/>
</dbReference>
<gene>
    <name evidence="4" type="ORF">DFP79_3246</name>
</gene>
<dbReference type="InterPro" id="IPR050836">
    <property type="entry name" value="SDS22/Internalin_LRR"/>
</dbReference>
<dbReference type="RefSeq" id="WP_133504953.1">
    <property type="nucleotide sequence ID" value="NZ_SNXC01000015.1"/>
</dbReference>
<feature type="signal peptide" evidence="3">
    <location>
        <begin position="1"/>
        <end position="21"/>
    </location>
</feature>
<dbReference type="AlphaFoldDB" id="A0A4R6M3L7"/>
<keyword evidence="2" id="KW-0677">Repeat</keyword>
<keyword evidence="3" id="KW-0732">Signal</keyword>
<dbReference type="SUPFAM" id="SSF52047">
    <property type="entry name" value="RNI-like"/>
    <property type="match status" value="1"/>
</dbReference>
<evidence type="ECO:0000313" key="5">
    <source>
        <dbReference type="Proteomes" id="UP000294656"/>
    </source>
</evidence>
<dbReference type="Proteomes" id="UP000294656">
    <property type="component" value="Unassembled WGS sequence"/>
</dbReference>
<dbReference type="Gene3D" id="3.80.10.10">
    <property type="entry name" value="Ribonuclease Inhibitor"/>
    <property type="match status" value="1"/>
</dbReference>
<dbReference type="OrthoDB" id="6093030at2"/>
<evidence type="ECO:0000313" key="4">
    <source>
        <dbReference type="EMBL" id="TDO95888.1"/>
    </source>
</evidence>
<dbReference type="PROSITE" id="PS51257">
    <property type="entry name" value="PROKAR_LIPOPROTEIN"/>
    <property type="match status" value="1"/>
</dbReference>
<reference evidence="4 5" key="1">
    <citation type="submission" date="2019-03" db="EMBL/GenBank/DDBJ databases">
        <title>Genomic Encyclopedia of Type Strains, Phase III (KMG-III): the genomes of soil and plant-associated and newly described type strains.</title>
        <authorList>
            <person name="Whitman W."/>
        </authorList>
    </citation>
    <scope>NUCLEOTIDE SEQUENCE [LARGE SCALE GENOMIC DNA]</scope>
    <source>
        <strain evidence="4 5">CECT 7378</strain>
    </source>
</reference>
<sequence>MFRAFRIRFSTLAALSIILTACGGGGGDDSTNSSSSNNESGTGFTGTTAFSDSLVSGKRFYDVYIEEGEAEPYGIATILFDNSHVKVGDGYIESSENEKYFIEQYTWDVLDNGNLLVTSTDSDESLVGKVLSAHTDYIEVCFEESGETGNCDKELLFSDKAKAKAYIASNSPVGTSINLNSITDSALNAAFRDLEYDYAEQVYEIDLPKFDIQSLAGLNQFMELYRLVVPENHITDISALSALTKMEILDLADQTDASTGDDINLLSYDAIYSMKGLVYLSLTQLGNNVTLTKFELDTFLAASTAKNDIEVLAFYKLALDNDDVSAINSLPNLRVLAIDEGEVTDFSSWNNNWSKLQQLRVGWNTDSSNTKVTFDLNTMISKSLNLDNLTKLELAKTSITEADLATIVSGVGSKLRYLDLRSTNIDSYSNLSNASMPNLERLKLRPLNYGNDAYDLSGTLPFTASKLTKLYLEDGDISNFTISNFSSLTKLQISGSNVISESVNGFVSALNALSNFDTLVIRRDAKLSGVTVNCDDLVGLKSSISCTDI</sequence>
<organism evidence="4 5">
    <name type="scientific">Marinomonas balearica</name>
    <dbReference type="NCBI Taxonomy" id="491947"/>
    <lineage>
        <taxon>Bacteria</taxon>
        <taxon>Pseudomonadati</taxon>
        <taxon>Pseudomonadota</taxon>
        <taxon>Gammaproteobacteria</taxon>
        <taxon>Oceanospirillales</taxon>
        <taxon>Oceanospirillaceae</taxon>
        <taxon>Marinomonas</taxon>
    </lineage>
</organism>
<dbReference type="PANTHER" id="PTHR46652">
    <property type="entry name" value="LEUCINE-RICH REPEAT AND IQ DOMAIN-CONTAINING PROTEIN 1-RELATED"/>
    <property type="match status" value="1"/>
</dbReference>
<evidence type="ECO:0000256" key="1">
    <source>
        <dbReference type="ARBA" id="ARBA00022614"/>
    </source>
</evidence>
<accession>A0A4R6M3L7</accession>
<evidence type="ECO:0000256" key="2">
    <source>
        <dbReference type="ARBA" id="ARBA00022737"/>
    </source>
</evidence>
<proteinExistence type="predicted"/>
<name>A0A4R6M3L7_9GAMM</name>
<keyword evidence="1" id="KW-0433">Leucine-rich repeat</keyword>
<evidence type="ECO:0008006" key="6">
    <source>
        <dbReference type="Google" id="ProtNLM"/>
    </source>
</evidence>
<dbReference type="EMBL" id="SNXC01000015">
    <property type="protein sequence ID" value="TDO95888.1"/>
    <property type="molecule type" value="Genomic_DNA"/>
</dbReference>